<dbReference type="KEGG" id="spar:SPRG_17134"/>
<dbReference type="PANTHER" id="PTHR23327">
    <property type="entry name" value="RING FINGER PROTEIN 127"/>
    <property type="match status" value="1"/>
</dbReference>
<evidence type="ECO:0000256" key="2">
    <source>
        <dbReference type="ARBA" id="ARBA00022771"/>
    </source>
</evidence>
<dbReference type="OMA" id="PICVCFE"/>
<keyword evidence="8" id="KW-1185">Reference proteome</keyword>
<evidence type="ECO:0000256" key="3">
    <source>
        <dbReference type="ARBA" id="ARBA00022833"/>
    </source>
</evidence>
<accession>A0A067BS01</accession>
<evidence type="ECO:0000313" key="8">
    <source>
        <dbReference type="Proteomes" id="UP000030745"/>
    </source>
</evidence>
<dbReference type="InterPro" id="IPR017907">
    <property type="entry name" value="Znf_RING_CS"/>
</dbReference>
<dbReference type="GeneID" id="24138694"/>
<dbReference type="STRING" id="695850.A0A067BS01"/>
<dbReference type="SMART" id="SM00184">
    <property type="entry name" value="RING"/>
    <property type="match status" value="1"/>
</dbReference>
<proteinExistence type="predicted"/>
<organism evidence="7 8">
    <name type="scientific">Saprolegnia parasitica (strain CBS 223.65)</name>
    <dbReference type="NCBI Taxonomy" id="695850"/>
    <lineage>
        <taxon>Eukaryota</taxon>
        <taxon>Sar</taxon>
        <taxon>Stramenopiles</taxon>
        <taxon>Oomycota</taxon>
        <taxon>Saprolegniomycetes</taxon>
        <taxon>Saprolegniales</taxon>
        <taxon>Saprolegniaceae</taxon>
        <taxon>Saprolegnia</taxon>
    </lineage>
</organism>
<keyword evidence="3" id="KW-0862">Zinc</keyword>
<dbReference type="PROSITE" id="PS00518">
    <property type="entry name" value="ZF_RING_1"/>
    <property type="match status" value="1"/>
</dbReference>
<feature type="region of interest" description="Disordered" evidence="5">
    <location>
        <begin position="113"/>
        <end position="148"/>
    </location>
</feature>
<dbReference type="Gene3D" id="3.30.40.10">
    <property type="entry name" value="Zinc/RING finger domain, C3HC4 (zinc finger)"/>
    <property type="match status" value="1"/>
</dbReference>
<protein>
    <recommendedName>
        <fullName evidence="6">RING-type domain-containing protein</fullName>
    </recommendedName>
</protein>
<feature type="compositionally biased region" description="Acidic residues" evidence="5">
    <location>
        <begin position="123"/>
        <end position="145"/>
    </location>
</feature>
<evidence type="ECO:0000256" key="1">
    <source>
        <dbReference type="ARBA" id="ARBA00022723"/>
    </source>
</evidence>
<dbReference type="RefSeq" id="XP_012211842.1">
    <property type="nucleotide sequence ID" value="XM_012356452.1"/>
</dbReference>
<keyword evidence="1" id="KW-0479">Metal-binding</keyword>
<dbReference type="GO" id="GO:0008270">
    <property type="term" value="F:zinc ion binding"/>
    <property type="evidence" value="ECO:0007669"/>
    <property type="project" value="UniProtKB-KW"/>
</dbReference>
<feature type="compositionally biased region" description="Basic and acidic residues" evidence="5">
    <location>
        <begin position="340"/>
        <end position="367"/>
    </location>
</feature>
<dbReference type="OrthoDB" id="6105938at2759"/>
<reference evidence="7 8" key="1">
    <citation type="journal article" date="2013" name="PLoS Genet.">
        <title>Distinctive expansion of potential virulence genes in the genome of the oomycete fish pathogen Saprolegnia parasitica.</title>
        <authorList>
            <person name="Jiang R.H."/>
            <person name="de Bruijn I."/>
            <person name="Haas B.J."/>
            <person name="Belmonte R."/>
            <person name="Lobach L."/>
            <person name="Christie J."/>
            <person name="van den Ackerveken G."/>
            <person name="Bottin A."/>
            <person name="Bulone V."/>
            <person name="Diaz-Moreno S.M."/>
            <person name="Dumas B."/>
            <person name="Fan L."/>
            <person name="Gaulin E."/>
            <person name="Govers F."/>
            <person name="Grenville-Briggs L.J."/>
            <person name="Horner N.R."/>
            <person name="Levin J.Z."/>
            <person name="Mammella M."/>
            <person name="Meijer H.J."/>
            <person name="Morris P."/>
            <person name="Nusbaum C."/>
            <person name="Oome S."/>
            <person name="Phillips A.J."/>
            <person name="van Rooyen D."/>
            <person name="Rzeszutek E."/>
            <person name="Saraiva M."/>
            <person name="Secombes C.J."/>
            <person name="Seidl M.F."/>
            <person name="Snel B."/>
            <person name="Stassen J.H."/>
            <person name="Sykes S."/>
            <person name="Tripathy S."/>
            <person name="van den Berg H."/>
            <person name="Vega-Arreguin J.C."/>
            <person name="Wawra S."/>
            <person name="Young S.K."/>
            <person name="Zeng Q."/>
            <person name="Dieguez-Uribeondo J."/>
            <person name="Russ C."/>
            <person name="Tyler B.M."/>
            <person name="van West P."/>
        </authorList>
    </citation>
    <scope>NUCLEOTIDE SEQUENCE [LARGE SCALE GENOMIC DNA]</scope>
    <source>
        <strain evidence="7 8">CBS 223.65</strain>
    </source>
</reference>
<evidence type="ECO:0000259" key="6">
    <source>
        <dbReference type="PROSITE" id="PS50089"/>
    </source>
</evidence>
<dbReference type="InterPro" id="IPR027370">
    <property type="entry name" value="Znf-RING_euk"/>
</dbReference>
<evidence type="ECO:0000256" key="4">
    <source>
        <dbReference type="PROSITE-ProRule" id="PRU00175"/>
    </source>
</evidence>
<name>A0A067BS01_SAPPC</name>
<dbReference type="AlphaFoldDB" id="A0A067BS01"/>
<dbReference type="Pfam" id="PF13445">
    <property type="entry name" value="zf-RING_UBOX"/>
    <property type="match status" value="1"/>
</dbReference>
<evidence type="ECO:0000256" key="5">
    <source>
        <dbReference type="SAM" id="MobiDB-lite"/>
    </source>
</evidence>
<dbReference type="VEuPathDB" id="FungiDB:SPRG_17134"/>
<dbReference type="EMBL" id="KK583659">
    <property type="protein sequence ID" value="KDO17452.1"/>
    <property type="molecule type" value="Genomic_DNA"/>
</dbReference>
<dbReference type="SUPFAM" id="SSF57850">
    <property type="entry name" value="RING/U-box"/>
    <property type="match status" value="1"/>
</dbReference>
<evidence type="ECO:0000313" key="7">
    <source>
        <dbReference type="EMBL" id="KDO17452.1"/>
    </source>
</evidence>
<dbReference type="InterPro" id="IPR013083">
    <property type="entry name" value="Znf_RING/FYVE/PHD"/>
</dbReference>
<feature type="domain" description="RING-type" evidence="6">
    <location>
        <begin position="14"/>
        <end position="58"/>
    </location>
</feature>
<dbReference type="Proteomes" id="UP000030745">
    <property type="component" value="Unassembled WGS sequence"/>
</dbReference>
<feature type="compositionally biased region" description="Acidic residues" evidence="5">
    <location>
        <begin position="394"/>
        <end position="408"/>
    </location>
</feature>
<dbReference type="PROSITE" id="PS50089">
    <property type="entry name" value="ZF_RING_2"/>
    <property type="match status" value="1"/>
</dbReference>
<feature type="compositionally biased region" description="Acidic residues" evidence="5">
    <location>
        <begin position="450"/>
        <end position="460"/>
    </location>
</feature>
<gene>
    <name evidence="7" type="ORF">SPRG_17134</name>
</gene>
<dbReference type="InterPro" id="IPR001841">
    <property type="entry name" value="Znf_RING"/>
</dbReference>
<feature type="region of interest" description="Disordered" evidence="5">
    <location>
        <begin position="339"/>
        <end position="460"/>
    </location>
</feature>
<sequence>MDEVRAKLMDELQCIICHEHLYKPVSASCGHTYCRLCLIKSCDAQDGNATECLCPICRDPICVCFEKLNINVTLWNVVRLFYPNERDDDEEESAYQLAKSKYEVRQRVRDLQNAAGAPRPVDDGDASFDDEAFSDADDQHGDDDDNPHQIRVDRVHAEELHIVRNVIIDEDDENVDGYRAMRFGCGRPHALTALLDRMAFGIMDFPSVLEAYTEHQACTLVILQMEEDEEITEGFPTFMAESGEDDNLVVANHYSEVTLTVRDETRHIVLERTARCQAGSVSFEALRLDVPEGMYTFCFRDLASNVFIEIETLVRDGVNDGYRIRSPVRRAAVSGLLQEATDRSRQRANTRRDYVSDDDEGYGHESDDSFIVSDNYVSDDEVDEPASRAADLREDYDEDDDADEDEEIVQTTSRKRPRLRMLDDDEDDDDDDDDILPPASTSKRSRLLVVDDDESSAGED</sequence>
<keyword evidence="2 4" id="KW-0863">Zinc-finger</keyword>
<feature type="compositionally biased region" description="Acidic residues" evidence="5">
    <location>
        <begin position="423"/>
        <end position="435"/>
    </location>
</feature>